<accession>M3EHW1</accession>
<dbReference type="AlphaFoldDB" id="M3EHW1"/>
<organism evidence="1 2">
    <name type="scientific">Leptospira weilii serovar Topaz str. LT2116</name>
    <dbReference type="NCBI Taxonomy" id="1088540"/>
    <lineage>
        <taxon>Bacteria</taxon>
        <taxon>Pseudomonadati</taxon>
        <taxon>Spirochaetota</taxon>
        <taxon>Spirochaetia</taxon>
        <taxon>Leptospirales</taxon>
        <taxon>Leptospiraceae</taxon>
        <taxon>Leptospira</taxon>
    </lineage>
</organism>
<evidence type="ECO:0000313" key="2">
    <source>
        <dbReference type="Proteomes" id="UP000011770"/>
    </source>
</evidence>
<dbReference type="Proteomes" id="UP000011770">
    <property type="component" value="Unassembled WGS sequence"/>
</dbReference>
<reference evidence="1 2" key="1">
    <citation type="submission" date="2013-01" db="EMBL/GenBank/DDBJ databases">
        <authorList>
            <person name="Harkins D.M."/>
            <person name="Durkin A.S."/>
            <person name="Brinkac L.M."/>
            <person name="Haft D.H."/>
            <person name="Selengut J.D."/>
            <person name="Sanka R."/>
            <person name="DePew J."/>
            <person name="Purushe J."/>
            <person name="Tulsiani S.M."/>
            <person name="Graham G.C."/>
            <person name="Burns M.-A."/>
            <person name="Dohnt M.F."/>
            <person name="Smythe L.D."/>
            <person name="McKay D.B."/>
            <person name="Craig S.B."/>
            <person name="Vinetz J.M."/>
            <person name="Sutton G.G."/>
            <person name="Nierman W.C."/>
            <person name="Fouts D.E."/>
        </authorList>
    </citation>
    <scope>NUCLEOTIDE SEQUENCE [LARGE SCALE GENOMIC DNA]</scope>
    <source>
        <strain evidence="1 2">LT2116</strain>
    </source>
</reference>
<evidence type="ECO:0000313" key="1">
    <source>
        <dbReference type="EMBL" id="EMF80618.1"/>
    </source>
</evidence>
<proteinExistence type="predicted"/>
<comment type="caution">
    <text evidence="1">The sequence shown here is derived from an EMBL/GenBank/DDBJ whole genome shotgun (WGS) entry which is preliminary data.</text>
</comment>
<protein>
    <submittedName>
        <fullName evidence="1">Uncharacterized protein</fullName>
    </submittedName>
</protein>
<gene>
    <name evidence="1" type="ORF">LEP1GSC188_3862</name>
</gene>
<name>M3EHW1_9LEPT</name>
<sequence>MQEDSSEPEEISLFTPVKNHTRKKTGRKPFPEYFPRITMLHDIPEAEKLVLAVIHFHASEKRSPRS</sequence>
<dbReference type="EMBL" id="AHOR02000048">
    <property type="protein sequence ID" value="EMF80618.1"/>
    <property type="molecule type" value="Genomic_DNA"/>
</dbReference>